<dbReference type="OrthoDB" id="5143602at2"/>
<evidence type="ECO:0008006" key="4">
    <source>
        <dbReference type="Google" id="ProtNLM"/>
    </source>
</evidence>
<dbReference type="EMBL" id="VOIR01000013">
    <property type="protein sequence ID" value="KAA6433762.1"/>
    <property type="molecule type" value="Genomic_DNA"/>
</dbReference>
<dbReference type="InterPro" id="IPR051922">
    <property type="entry name" value="Bact_Sporulation_Assoc"/>
</dbReference>
<dbReference type="InterPro" id="IPR007253">
    <property type="entry name" value="Cell_wall-bd_2"/>
</dbReference>
<feature type="signal peptide" evidence="1">
    <location>
        <begin position="1"/>
        <end position="32"/>
    </location>
</feature>
<evidence type="ECO:0000256" key="1">
    <source>
        <dbReference type="SAM" id="SignalP"/>
    </source>
</evidence>
<dbReference type="Proteomes" id="UP000323221">
    <property type="component" value="Unassembled WGS sequence"/>
</dbReference>
<dbReference type="PANTHER" id="PTHR30032">
    <property type="entry name" value="N-ACETYLMURAMOYL-L-ALANINE AMIDASE-RELATED"/>
    <property type="match status" value="1"/>
</dbReference>
<protein>
    <recommendedName>
        <fullName evidence="4">Cell wall-binding repeat-containing protein</fullName>
    </recommendedName>
</protein>
<organism evidence="2 3">
    <name type="scientific">Agrococcus sediminis</name>
    <dbReference type="NCBI Taxonomy" id="2599924"/>
    <lineage>
        <taxon>Bacteria</taxon>
        <taxon>Bacillati</taxon>
        <taxon>Actinomycetota</taxon>
        <taxon>Actinomycetes</taxon>
        <taxon>Micrococcales</taxon>
        <taxon>Microbacteriaceae</taxon>
        <taxon>Agrococcus</taxon>
    </lineage>
</organism>
<accession>A0A5M8QHC5</accession>
<proteinExistence type="predicted"/>
<keyword evidence="1" id="KW-0732">Signal</keyword>
<name>A0A5M8QHC5_9MICO</name>
<dbReference type="SUPFAM" id="SSF50494">
    <property type="entry name" value="Trypsin-like serine proteases"/>
    <property type="match status" value="1"/>
</dbReference>
<dbReference type="AlphaFoldDB" id="A0A5M8QHC5"/>
<feature type="chain" id="PRO_5024379079" description="Cell wall-binding repeat-containing protein" evidence="1">
    <location>
        <begin position="33"/>
        <end position="767"/>
    </location>
</feature>
<dbReference type="InterPro" id="IPR009003">
    <property type="entry name" value="Peptidase_S1_PA"/>
</dbReference>
<evidence type="ECO:0000313" key="2">
    <source>
        <dbReference type="EMBL" id="KAA6433762.1"/>
    </source>
</evidence>
<dbReference type="Pfam" id="PF04122">
    <property type="entry name" value="CW_binding_2"/>
    <property type="match status" value="3"/>
</dbReference>
<dbReference type="Gene3D" id="3.40.50.12090">
    <property type="match status" value="2"/>
</dbReference>
<reference evidence="2 3" key="1">
    <citation type="submission" date="2019-08" db="EMBL/GenBank/DDBJ databases">
        <title>Agrococcus lahaulensis sp. nov., isolated from a cold desert of the Indian Himalayas.</title>
        <authorList>
            <person name="Qu J.H."/>
        </authorList>
    </citation>
    <scope>NUCLEOTIDE SEQUENCE [LARGE SCALE GENOMIC DNA]</scope>
    <source>
        <strain evidence="2 3">NS18</strain>
    </source>
</reference>
<gene>
    <name evidence="2" type="ORF">FQ330_06675</name>
</gene>
<dbReference type="PANTHER" id="PTHR30032:SF8">
    <property type="entry name" value="GERMINATION-SPECIFIC N-ACETYLMURAMOYL-L-ALANINE AMIDASE"/>
    <property type="match status" value="1"/>
</dbReference>
<sequence>MRRSPFRVLTPVVGVLALASALLVVPSSPAVAVDPGAPAPGSIEECLVRSAIVPVDAEPSEQPAQVREAALRTLQHALLSRHPDALGAADLLRAPDGEGAGIALLAATPFAGELVAEEIAALPSHLRSAVTDDDVDVIGVAAQPLRALCGALDRAVGADGATADALVSAAVDHRSAVLRLGVDRSGALRAAPARAGAIEALPDASAGEGAEPAGADLLSALGLWGLGVPVEMVADVADEPVSRLHDSDGYGGGNAIRVGGLACTTGFAVRTADGAPAVMSAGHCPSPIGSNGASVVSGHASQLCGWGSGAGIGRVSQNLLSTGSKVDSMVVRTGSARPTMWLGSACAGSGETAVHGAGQVGAGQQVGFSGARQGEQYATRTSEPTGCYDFGYWACSVQRAMSSRSTYACLPGDSGGPAFRHRAGGGVIALGLITASGYDLGINRCSWVDMGTALHLSGAAIMTHASLTMAPPARIAGADRYQTAALIAQHGYPDGAAQVYIASGSRFADALSAGAAAAHVRAPLLLTARDLLPSSVRRELARLAPNAIVLIGGEPSVSAEVEAELAAIAPVTRIGGADRYETSALLAAHAFPEGADHAFVATGRSFPDALAAGPAAARSHAPVLLVDGRTPTAGAGTLDALSTLGTTEVIVVGGTPSVSDAVAASLRDGRTVSRIAGAGRYQTAIRVNAGFGARPPAMYVASGERFPDALAAAAVAGARGAPLYLTPGSCLHAGLPAEHTRLGRPGVVLLGGTPTLALDVSRYELCG</sequence>
<dbReference type="Gene3D" id="2.40.10.10">
    <property type="entry name" value="Trypsin-like serine proteases"/>
    <property type="match status" value="2"/>
</dbReference>
<keyword evidence="3" id="KW-1185">Reference proteome</keyword>
<dbReference type="RefSeq" id="WP_146356214.1">
    <property type="nucleotide sequence ID" value="NZ_VOIR01000013.1"/>
</dbReference>
<evidence type="ECO:0000313" key="3">
    <source>
        <dbReference type="Proteomes" id="UP000323221"/>
    </source>
</evidence>
<dbReference type="InterPro" id="IPR043504">
    <property type="entry name" value="Peptidase_S1_PA_chymotrypsin"/>
</dbReference>
<comment type="caution">
    <text evidence="2">The sequence shown here is derived from an EMBL/GenBank/DDBJ whole genome shotgun (WGS) entry which is preliminary data.</text>
</comment>